<proteinExistence type="predicted"/>
<dbReference type="Proteomes" id="UP001499863">
    <property type="component" value="Unassembled WGS sequence"/>
</dbReference>
<organism evidence="2 3">
    <name type="scientific">Kitasatospora putterlickiae</name>
    <dbReference type="NCBI Taxonomy" id="221725"/>
    <lineage>
        <taxon>Bacteria</taxon>
        <taxon>Bacillati</taxon>
        <taxon>Actinomycetota</taxon>
        <taxon>Actinomycetes</taxon>
        <taxon>Kitasatosporales</taxon>
        <taxon>Streptomycetaceae</taxon>
        <taxon>Kitasatospora</taxon>
    </lineage>
</organism>
<feature type="region of interest" description="Disordered" evidence="1">
    <location>
        <begin position="145"/>
        <end position="166"/>
    </location>
</feature>
<sequence>MQPPRPGGRSLLTTAEHTVLALIAAGMNDQEVGRHFGTTTIGGTRRAQKTISALGAAGRIQAVDVGCRTRLLTPPTDPRDVRELVEPHDLATMTDLTHATAVGQDQKQSLGSHPLHTTVTQPPTRTERSLPSLQYAALAACGVDLPPHSDNATAGPAPQDCGALQP</sequence>
<accession>A0ABN1XUP1</accession>
<evidence type="ECO:0000256" key="1">
    <source>
        <dbReference type="SAM" id="MobiDB-lite"/>
    </source>
</evidence>
<comment type="caution">
    <text evidence="2">The sequence shown here is derived from an EMBL/GenBank/DDBJ whole genome shotgun (WGS) entry which is preliminary data.</text>
</comment>
<gene>
    <name evidence="2" type="ORF">GCM10009639_19580</name>
</gene>
<feature type="region of interest" description="Disordered" evidence="1">
    <location>
        <begin position="103"/>
        <end position="128"/>
    </location>
</feature>
<dbReference type="EMBL" id="BAAAKJ010000099">
    <property type="protein sequence ID" value="GAA1390627.1"/>
    <property type="molecule type" value="Genomic_DNA"/>
</dbReference>
<keyword evidence="3" id="KW-1185">Reference proteome</keyword>
<name>A0ABN1XUP1_9ACTN</name>
<evidence type="ECO:0008006" key="4">
    <source>
        <dbReference type="Google" id="ProtNLM"/>
    </source>
</evidence>
<evidence type="ECO:0000313" key="3">
    <source>
        <dbReference type="Proteomes" id="UP001499863"/>
    </source>
</evidence>
<reference evidence="2 3" key="1">
    <citation type="journal article" date="2019" name="Int. J. Syst. Evol. Microbiol.">
        <title>The Global Catalogue of Microorganisms (GCM) 10K type strain sequencing project: providing services to taxonomists for standard genome sequencing and annotation.</title>
        <authorList>
            <consortium name="The Broad Institute Genomics Platform"/>
            <consortium name="The Broad Institute Genome Sequencing Center for Infectious Disease"/>
            <person name="Wu L."/>
            <person name="Ma J."/>
        </authorList>
    </citation>
    <scope>NUCLEOTIDE SEQUENCE [LARGE SCALE GENOMIC DNA]</scope>
    <source>
        <strain evidence="2 3">JCM 12393</strain>
    </source>
</reference>
<protein>
    <recommendedName>
        <fullName evidence="4">HTH luxR-type domain-containing protein</fullName>
    </recommendedName>
</protein>
<evidence type="ECO:0000313" key="2">
    <source>
        <dbReference type="EMBL" id="GAA1390627.1"/>
    </source>
</evidence>